<keyword evidence="2" id="KW-1185">Reference proteome</keyword>
<dbReference type="KEGG" id="sdi:SDIMI_v3c02310"/>
<dbReference type="GO" id="GO:0030246">
    <property type="term" value="F:carbohydrate binding"/>
    <property type="evidence" value="ECO:0007669"/>
    <property type="project" value="InterPro"/>
</dbReference>
<dbReference type="PANTHER" id="PTHR11122:SF13">
    <property type="entry name" value="GLUCOSE-6-PHOSPHATE 1-EPIMERASE"/>
    <property type="match status" value="1"/>
</dbReference>
<dbReference type="GO" id="GO:0005975">
    <property type="term" value="P:carbohydrate metabolic process"/>
    <property type="evidence" value="ECO:0007669"/>
    <property type="project" value="InterPro"/>
</dbReference>
<dbReference type="SUPFAM" id="SSF74650">
    <property type="entry name" value="Galactose mutarotase-like"/>
    <property type="match status" value="1"/>
</dbReference>
<dbReference type="Gene3D" id="2.70.98.10">
    <property type="match status" value="1"/>
</dbReference>
<name>S5MJ11_9MOLU</name>
<sequence>MKIMNKIFNENIELKFELNPFQIYSLKINEKEVIYQKNSNWNKSWPILFPVCGNINGSLEYNGKTIGLERHGFFKDITNWKIIDQKDSEIRLEYIFEEKWYKIYPFKFRLELFLILNDKTFEFNIKVQNLQEEDMYFSLGHHPGFIFNQDSKISLNKEEYFTDDFEGGLVSSLEKNIRIKDITFNNLDFTDSKSYMKNSFTKQDIIFNNKDYNFKISTNDFNDLIFWRESNECNFICIENWNGIPDLLNKKSNELKDKEGIITLKKNQEKNFLLEIKF</sequence>
<dbReference type="Proteomes" id="UP000014983">
    <property type="component" value="Chromosome"/>
</dbReference>
<organism evidence="1 2">
    <name type="scientific">Spiroplasma diminutum CUAS-1</name>
    <dbReference type="NCBI Taxonomy" id="1276221"/>
    <lineage>
        <taxon>Bacteria</taxon>
        <taxon>Bacillati</taxon>
        <taxon>Mycoplasmatota</taxon>
        <taxon>Mollicutes</taxon>
        <taxon>Entomoplasmatales</taxon>
        <taxon>Spiroplasmataceae</taxon>
        <taxon>Spiroplasma</taxon>
    </lineage>
</organism>
<dbReference type="InterPro" id="IPR014718">
    <property type="entry name" value="GH-type_carb-bd"/>
</dbReference>
<evidence type="ECO:0000313" key="2">
    <source>
        <dbReference type="Proteomes" id="UP000014983"/>
    </source>
</evidence>
<dbReference type="HOGENOM" id="CLU_057834_1_0_14"/>
<dbReference type="STRING" id="1276221.SDIMI_v3c02310"/>
<dbReference type="GO" id="GO:0016853">
    <property type="term" value="F:isomerase activity"/>
    <property type="evidence" value="ECO:0007669"/>
    <property type="project" value="InterPro"/>
</dbReference>
<dbReference type="InterPro" id="IPR008183">
    <property type="entry name" value="Aldose_1/G6P_1-epimerase"/>
</dbReference>
<dbReference type="InParanoid" id="S5MJ11"/>
<dbReference type="AlphaFoldDB" id="S5MJ11"/>
<dbReference type="PATRIC" id="fig|1276221.3.peg.228"/>
<gene>
    <name evidence="1" type="ORF">SDIMI_v3c02310</name>
</gene>
<evidence type="ECO:0000313" key="1">
    <source>
        <dbReference type="EMBL" id="AGR41935.1"/>
    </source>
</evidence>
<proteinExistence type="predicted"/>
<dbReference type="Pfam" id="PF01263">
    <property type="entry name" value="Aldose_epim"/>
    <property type="match status" value="1"/>
</dbReference>
<dbReference type="InterPro" id="IPR011013">
    <property type="entry name" value="Gal_mutarotase_sf_dom"/>
</dbReference>
<accession>S5MJ11</accession>
<protein>
    <submittedName>
        <fullName evidence="1">Aldose 1-epimerase family protein</fullName>
    </submittedName>
</protein>
<dbReference type="PANTHER" id="PTHR11122">
    <property type="entry name" value="APOSPORY-ASSOCIATED PROTEIN C-RELATED"/>
    <property type="match status" value="1"/>
</dbReference>
<reference evidence="1 2" key="1">
    <citation type="journal article" date="2013" name="Genome Biol. Evol.">
        <title>Comparison of metabolic capacities and inference of gene content evolution in mosquito-associated Spiroplasma diminutum and S. taiwanense.</title>
        <authorList>
            <person name="Lo W.S."/>
            <person name="Ku C."/>
            <person name="Chen L.L."/>
            <person name="Chang T.H."/>
            <person name="Kuo C.H."/>
        </authorList>
    </citation>
    <scope>NUCLEOTIDE SEQUENCE [LARGE SCALE GENOMIC DNA]</scope>
    <source>
        <strain evidence="1">CUAS-1</strain>
    </source>
</reference>
<dbReference type="EMBL" id="CP005076">
    <property type="protein sequence ID" value="AGR41935.1"/>
    <property type="molecule type" value="Genomic_DNA"/>
</dbReference>
<dbReference type="eggNOG" id="COG2017">
    <property type="taxonomic scope" value="Bacteria"/>
</dbReference>